<dbReference type="Proteomes" id="UP001159363">
    <property type="component" value="Chromosome 1"/>
</dbReference>
<evidence type="ECO:0000313" key="1">
    <source>
        <dbReference type="EMBL" id="KAJ8894991.1"/>
    </source>
</evidence>
<protein>
    <submittedName>
        <fullName evidence="1">Uncharacterized protein</fullName>
    </submittedName>
</protein>
<comment type="caution">
    <text evidence="1">The sequence shown here is derived from an EMBL/GenBank/DDBJ whole genome shotgun (WGS) entry which is preliminary data.</text>
</comment>
<accession>A0ABQ9IEE9</accession>
<name>A0ABQ9IEE9_9NEOP</name>
<dbReference type="EMBL" id="JARBHB010000001">
    <property type="protein sequence ID" value="KAJ8894991.1"/>
    <property type="molecule type" value="Genomic_DNA"/>
</dbReference>
<reference evidence="1 2" key="1">
    <citation type="submission" date="2023-02" db="EMBL/GenBank/DDBJ databases">
        <title>LHISI_Scaffold_Assembly.</title>
        <authorList>
            <person name="Stuart O.P."/>
            <person name="Cleave R."/>
            <person name="Magrath M.J.L."/>
            <person name="Mikheyev A.S."/>
        </authorList>
    </citation>
    <scope>NUCLEOTIDE SEQUENCE [LARGE SCALE GENOMIC DNA]</scope>
    <source>
        <strain evidence="1">Daus_M_001</strain>
        <tissue evidence="1">Leg muscle</tissue>
    </source>
</reference>
<keyword evidence="2" id="KW-1185">Reference proteome</keyword>
<evidence type="ECO:0000313" key="2">
    <source>
        <dbReference type="Proteomes" id="UP001159363"/>
    </source>
</evidence>
<gene>
    <name evidence="1" type="ORF">PR048_000299</name>
</gene>
<proteinExistence type="predicted"/>
<sequence length="84" mass="9695">MSFTDPLLMMNSKPLSPLKRVQRIVAIRVRVMKNFHTSLNSVYSPVLLDNMLHSLTHFIKATQNQAFSDKMQRLADRQLRSPAI</sequence>
<organism evidence="1 2">
    <name type="scientific">Dryococelus australis</name>
    <dbReference type="NCBI Taxonomy" id="614101"/>
    <lineage>
        <taxon>Eukaryota</taxon>
        <taxon>Metazoa</taxon>
        <taxon>Ecdysozoa</taxon>
        <taxon>Arthropoda</taxon>
        <taxon>Hexapoda</taxon>
        <taxon>Insecta</taxon>
        <taxon>Pterygota</taxon>
        <taxon>Neoptera</taxon>
        <taxon>Polyneoptera</taxon>
        <taxon>Phasmatodea</taxon>
        <taxon>Verophasmatodea</taxon>
        <taxon>Anareolatae</taxon>
        <taxon>Phasmatidae</taxon>
        <taxon>Eurycanthinae</taxon>
        <taxon>Dryococelus</taxon>
    </lineage>
</organism>